<evidence type="ECO:0000313" key="5">
    <source>
        <dbReference type="Proteomes" id="UP000823821"/>
    </source>
</evidence>
<dbReference type="Gene3D" id="3.30.420.10">
    <property type="entry name" value="Ribonuclease H-like superfamily/Ribonuclease H"/>
    <property type="match status" value="1"/>
</dbReference>
<gene>
    <name evidence="4" type="ORF">H9784_10810</name>
</gene>
<reference evidence="4" key="1">
    <citation type="journal article" date="2021" name="PeerJ">
        <title>Extensive microbial diversity within the chicken gut microbiome revealed by metagenomics and culture.</title>
        <authorList>
            <person name="Gilroy R."/>
            <person name="Ravi A."/>
            <person name="Getino M."/>
            <person name="Pursley I."/>
            <person name="Horton D.L."/>
            <person name="Alikhan N.F."/>
            <person name="Baker D."/>
            <person name="Gharbi K."/>
            <person name="Hall N."/>
            <person name="Watson M."/>
            <person name="Adriaenssens E.M."/>
            <person name="Foster-Nyarko E."/>
            <person name="Jarju S."/>
            <person name="Secka A."/>
            <person name="Antonio M."/>
            <person name="Oren A."/>
            <person name="Chaudhuri R.R."/>
            <person name="La Ragione R."/>
            <person name="Hildebrand F."/>
            <person name="Pallen M.J."/>
        </authorList>
    </citation>
    <scope>NUCLEOTIDE SEQUENCE</scope>
    <source>
        <strain evidence="4">5032</strain>
    </source>
</reference>
<dbReference type="GO" id="GO:0005829">
    <property type="term" value="C:cytosol"/>
    <property type="evidence" value="ECO:0007669"/>
    <property type="project" value="TreeGrafter"/>
</dbReference>
<dbReference type="GO" id="GO:0003676">
    <property type="term" value="F:nucleic acid binding"/>
    <property type="evidence" value="ECO:0007669"/>
    <property type="project" value="InterPro"/>
</dbReference>
<dbReference type="GO" id="GO:0008408">
    <property type="term" value="F:3'-5' exonuclease activity"/>
    <property type="evidence" value="ECO:0007669"/>
    <property type="project" value="TreeGrafter"/>
</dbReference>
<dbReference type="CDD" id="cd06130">
    <property type="entry name" value="DNA_pol_III_epsilon_like"/>
    <property type="match status" value="1"/>
</dbReference>
<dbReference type="InterPro" id="IPR036397">
    <property type="entry name" value="RNaseH_sf"/>
</dbReference>
<dbReference type="PANTHER" id="PTHR30231">
    <property type="entry name" value="DNA POLYMERASE III SUBUNIT EPSILON"/>
    <property type="match status" value="1"/>
</dbReference>
<comment type="subunit">
    <text evidence="2">DNA polymerase III contains a core (composed of alpha, epsilon and theta chains) that associates with a tau subunit. This core dimerizes to form the POLIII' complex. PolIII' associates with the gamma complex (composed of gamma, delta, delta', psi and chi chains) and with the beta chain to form the complete DNA polymerase III complex.</text>
</comment>
<dbReference type="EMBL" id="DWZD01000053">
    <property type="protein sequence ID" value="HJA80034.1"/>
    <property type="molecule type" value="Genomic_DNA"/>
</dbReference>
<dbReference type="SMART" id="SM00479">
    <property type="entry name" value="EXOIII"/>
    <property type="match status" value="1"/>
</dbReference>
<evidence type="ECO:0000256" key="1">
    <source>
        <dbReference type="ARBA" id="ARBA00025483"/>
    </source>
</evidence>
<evidence type="ECO:0000313" key="4">
    <source>
        <dbReference type="EMBL" id="HJA80034.1"/>
    </source>
</evidence>
<dbReference type="SUPFAM" id="SSF53098">
    <property type="entry name" value="Ribonuclease H-like"/>
    <property type="match status" value="1"/>
</dbReference>
<comment type="function">
    <text evidence="1">DNA polymerase III is a complex, multichain enzyme responsible for most of the replicative synthesis in bacteria. The epsilon subunit contain the editing function and is a proofreading 3'-5' exonuclease.</text>
</comment>
<keyword evidence="4" id="KW-0540">Nuclease</keyword>
<dbReference type="PANTHER" id="PTHR30231:SF42">
    <property type="entry name" value="EXONUCLEASE"/>
    <property type="match status" value="1"/>
</dbReference>
<dbReference type="Pfam" id="PF00929">
    <property type="entry name" value="RNase_T"/>
    <property type="match status" value="1"/>
</dbReference>
<sequence length="173" mass="19228">MSDGVGIAIDFETSGRAAGSACAVGMVRLEAGRVTERFYALIRPPSSRVYFTEIHGLTWAMLRDAPSFAERWPEMAAFMAGADWFVAHNASFDRRVLMACCRDARLAEPRLPFYCTLKGARRCLPLPSHRLSSVCAHFQIPLCHHHAGSDAEACAEIYLRLRALGLEQARMKL</sequence>
<evidence type="ECO:0000259" key="3">
    <source>
        <dbReference type="SMART" id="SM00479"/>
    </source>
</evidence>
<organism evidence="4 5">
    <name type="scientific">Candidatus Desulfovibrio intestinavium</name>
    <dbReference type="NCBI Taxonomy" id="2838534"/>
    <lineage>
        <taxon>Bacteria</taxon>
        <taxon>Pseudomonadati</taxon>
        <taxon>Thermodesulfobacteriota</taxon>
        <taxon>Desulfovibrionia</taxon>
        <taxon>Desulfovibrionales</taxon>
        <taxon>Desulfovibrionaceae</taxon>
        <taxon>Desulfovibrio</taxon>
    </lineage>
</organism>
<dbReference type="GO" id="GO:0006259">
    <property type="term" value="P:DNA metabolic process"/>
    <property type="evidence" value="ECO:0007669"/>
    <property type="project" value="UniProtKB-ARBA"/>
</dbReference>
<protein>
    <submittedName>
        <fullName evidence="4">3'-5' exonuclease</fullName>
    </submittedName>
</protein>
<feature type="domain" description="Exonuclease" evidence="3">
    <location>
        <begin position="5"/>
        <end position="167"/>
    </location>
</feature>
<comment type="caution">
    <text evidence="4">The sequence shown here is derived from an EMBL/GenBank/DDBJ whole genome shotgun (WGS) entry which is preliminary data.</text>
</comment>
<keyword evidence="4" id="KW-0378">Hydrolase</keyword>
<keyword evidence="4" id="KW-0269">Exonuclease</keyword>
<dbReference type="Proteomes" id="UP000823821">
    <property type="component" value="Unassembled WGS sequence"/>
</dbReference>
<name>A0A9D2HQE4_9BACT</name>
<dbReference type="AlphaFoldDB" id="A0A9D2HQE4"/>
<evidence type="ECO:0000256" key="2">
    <source>
        <dbReference type="ARBA" id="ARBA00026073"/>
    </source>
</evidence>
<reference evidence="4" key="2">
    <citation type="submission" date="2021-04" db="EMBL/GenBank/DDBJ databases">
        <authorList>
            <person name="Gilroy R."/>
        </authorList>
    </citation>
    <scope>NUCLEOTIDE SEQUENCE</scope>
    <source>
        <strain evidence="4">5032</strain>
    </source>
</reference>
<dbReference type="FunFam" id="3.30.420.10:FF:000045">
    <property type="entry name" value="3'-5' exonuclease DinG"/>
    <property type="match status" value="1"/>
</dbReference>
<proteinExistence type="predicted"/>
<accession>A0A9D2HQE4</accession>
<dbReference type="InterPro" id="IPR012337">
    <property type="entry name" value="RNaseH-like_sf"/>
</dbReference>
<dbReference type="InterPro" id="IPR013520">
    <property type="entry name" value="Ribonucl_H"/>
</dbReference>